<evidence type="ECO:0000313" key="2">
    <source>
        <dbReference type="Proteomes" id="UP000237438"/>
    </source>
</evidence>
<organism evidence="1 2">
    <name type="scientific">Erysiphe pulchra</name>
    <dbReference type="NCBI Taxonomy" id="225359"/>
    <lineage>
        <taxon>Eukaryota</taxon>
        <taxon>Fungi</taxon>
        <taxon>Dikarya</taxon>
        <taxon>Ascomycota</taxon>
        <taxon>Pezizomycotina</taxon>
        <taxon>Leotiomycetes</taxon>
        <taxon>Erysiphales</taxon>
        <taxon>Erysiphaceae</taxon>
        <taxon>Erysiphe</taxon>
    </lineage>
</organism>
<name>A0A2S4PPS9_9PEZI</name>
<reference evidence="1 2" key="1">
    <citation type="submission" date="2017-10" db="EMBL/GenBank/DDBJ databases">
        <title>Development of genomic resources for the powdery mildew, Erysiphe pulchra.</title>
        <authorList>
            <person name="Wadl P.A."/>
            <person name="Mack B.M."/>
            <person name="Moore G."/>
            <person name="Beltz S.B."/>
        </authorList>
    </citation>
    <scope>NUCLEOTIDE SEQUENCE [LARGE SCALE GENOMIC DNA]</scope>
    <source>
        <strain evidence="1">Cflorida</strain>
    </source>
</reference>
<feature type="non-terminal residue" evidence="1">
    <location>
        <position position="535"/>
    </location>
</feature>
<dbReference type="STRING" id="225359.A0A2S4PPS9"/>
<comment type="caution">
    <text evidence="1">The sequence shown here is derived from an EMBL/GenBank/DDBJ whole genome shotgun (WGS) entry which is preliminary data.</text>
</comment>
<accession>A0A2S4PPS9</accession>
<keyword evidence="2" id="KW-1185">Reference proteome</keyword>
<gene>
    <name evidence="1" type="ORF">EPUL_004587</name>
</gene>
<proteinExistence type="predicted"/>
<dbReference type="OrthoDB" id="3597934at2759"/>
<dbReference type="AlphaFoldDB" id="A0A2S4PPS9"/>
<evidence type="ECO:0008006" key="3">
    <source>
        <dbReference type="Google" id="ProtNLM"/>
    </source>
</evidence>
<sequence>MIFYLKTKQRIGYWLDTSPRWRKVVDDKENATERDFIDFKKAICIYFKSNQEQTDPNIHSDLRNLAQGPNEPLEKYYQRSLDILSRSYCRDEPLAEPGDECLKPLEVVFLSRVITAFIEGIHNPEIRSNVLFKANNTYHSLHGAYEAIKGTQNSMIKFREIEVWLAEENEWEQIREMYSQGRPVSAIVVRLGQQHYVEPENPYFNGSRSWNKSLGPLCIRCGTVGHASPKCGSNASSLLENWEQAYLKEMVFSMDASMCMLQINDSQPQSVGKHYRDSNTWRENMTPQVEELGLEDFGRTKVNSKSCVIGFNDENSDSTQVDSNYETSVESDALNNFCNLSKLAAYLNEGENPRKHGRVDTEDLLNQDQPIPKSAKKAHRRDQRALRPLCEIVGRSVKGPINYTKLAEEIRVNVSLLDLFQISPELSRAIRNLSTRIVQKRGTKGPKVNSIAVNHEMRNNESSSLNNIISYVNMEETAFCVPAVIRTRKDGKFVDVILPFSVAQADTGSDMVVISYGLIKYLNLPMKLLSENGFS</sequence>
<dbReference type="EMBL" id="PEDP01001211">
    <property type="protein sequence ID" value="POS84036.1"/>
    <property type="molecule type" value="Genomic_DNA"/>
</dbReference>
<protein>
    <recommendedName>
        <fullName evidence="3">CCHC-type domain-containing protein</fullName>
    </recommendedName>
</protein>
<dbReference type="Proteomes" id="UP000237438">
    <property type="component" value="Unassembled WGS sequence"/>
</dbReference>
<evidence type="ECO:0000313" key="1">
    <source>
        <dbReference type="EMBL" id="POS84036.1"/>
    </source>
</evidence>